<name>A0A5C6TY78_9SPHN</name>
<accession>A0A5C6TY78</accession>
<comment type="caution">
    <text evidence="1">The sequence shown here is derived from an EMBL/GenBank/DDBJ whole genome shotgun (WGS) entry which is preliminary data.</text>
</comment>
<keyword evidence="1" id="KW-0808">Transferase</keyword>
<organism evidence="1 2">
    <name type="scientific">Allosphingosinicella ginsenosidimutans</name>
    <dbReference type="NCBI Taxonomy" id="1176539"/>
    <lineage>
        <taxon>Bacteria</taxon>
        <taxon>Pseudomonadati</taxon>
        <taxon>Pseudomonadota</taxon>
        <taxon>Alphaproteobacteria</taxon>
        <taxon>Sphingomonadales</taxon>
        <taxon>Sphingomonadaceae</taxon>
        <taxon>Allosphingosinicella</taxon>
    </lineage>
</organism>
<sequence>MTAIMSFSNAPDGDALSRVAGALAVDEAFIEKDWFVVQAIRLLVALETPDIKPVFSGGTALLKAHGLIKRFSEDIDFKLALSDTFLAKSPGQRKSALSGFKKDVAAAWEEAGFTDLKIEAGSGNTFIKIEMNYPTVLDGHAALRPHIQAELSAKPPRLPPHDRPLTSFVAQFRGEPPEVASIPCVDPVETGADKLSAFTWRALVRERGGDKDDPTIIRHVHDLAVLEPTIATNSHFGILLAETLIADTQRGGGAVADLAPKERLAAMLARLRADDLYAEDYRLFVEDMAFESAEDIPSFEVAVRAVERLSALLPA</sequence>
<reference evidence="1 2" key="1">
    <citation type="journal article" date="2015" name="J. Microbiol.">
        <title>Sphingosinicella ginsenosidimutans sp. nov., with ginsenoside converting activity.</title>
        <authorList>
            <person name="Kim J.K."/>
            <person name="Kang M.S."/>
            <person name="Park S.C."/>
            <person name="Kim K.M."/>
            <person name="Choi K."/>
            <person name="Yoon M.H."/>
            <person name="Im W.T."/>
        </authorList>
    </citation>
    <scope>NUCLEOTIDE SEQUENCE [LARGE SCALE GENOMIC DNA]</scope>
    <source>
        <strain evidence="1 2">BS-11</strain>
    </source>
</reference>
<dbReference type="OrthoDB" id="9780929at2"/>
<gene>
    <name evidence="1" type="ORF">FRZ32_13215</name>
</gene>
<dbReference type="Gene3D" id="3.10.450.620">
    <property type="entry name" value="JHP933, nucleotidyltransferase-like core domain"/>
    <property type="match status" value="1"/>
</dbReference>
<dbReference type="Pfam" id="PF08843">
    <property type="entry name" value="AbiEii"/>
    <property type="match status" value="1"/>
</dbReference>
<dbReference type="EMBL" id="VOQQ01000001">
    <property type="protein sequence ID" value="TXC65070.1"/>
    <property type="molecule type" value="Genomic_DNA"/>
</dbReference>
<dbReference type="InterPro" id="IPR014942">
    <property type="entry name" value="AbiEii"/>
</dbReference>
<evidence type="ECO:0000313" key="1">
    <source>
        <dbReference type="EMBL" id="TXC65070.1"/>
    </source>
</evidence>
<dbReference type="AlphaFoldDB" id="A0A5C6TY78"/>
<proteinExistence type="predicted"/>
<protein>
    <submittedName>
        <fullName evidence="1">Nucleotidyl transferase AbiEii/AbiGii toxin family protein</fullName>
    </submittedName>
</protein>
<evidence type="ECO:0000313" key="2">
    <source>
        <dbReference type="Proteomes" id="UP000321249"/>
    </source>
</evidence>
<dbReference type="Proteomes" id="UP000321249">
    <property type="component" value="Unassembled WGS sequence"/>
</dbReference>
<keyword evidence="2" id="KW-1185">Reference proteome</keyword>
<dbReference type="GO" id="GO:0016740">
    <property type="term" value="F:transferase activity"/>
    <property type="evidence" value="ECO:0007669"/>
    <property type="project" value="UniProtKB-KW"/>
</dbReference>